<feature type="transmembrane region" description="Helical" evidence="8">
    <location>
        <begin position="346"/>
        <end position="366"/>
    </location>
</feature>
<name>A0A1X7J9M8_9BACL</name>
<dbReference type="GO" id="GO:0016020">
    <property type="term" value="C:membrane"/>
    <property type="evidence" value="ECO:0007669"/>
    <property type="project" value="UniProtKB-SubCell"/>
</dbReference>
<dbReference type="InterPro" id="IPR004761">
    <property type="entry name" value="Spore_GerAB"/>
</dbReference>
<evidence type="ECO:0000313" key="10">
    <source>
        <dbReference type="Proteomes" id="UP000193834"/>
    </source>
</evidence>
<keyword evidence="10" id="KW-1185">Reference proteome</keyword>
<comment type="subcellular location">
    <subcellularLocation>
        <location evidence="1">Membrane</location>
        <topology evidence="1">Multi-pass membrane protein</topology>
    </subcellularLocation>
</comment>
<feature type="transmembrane region" description="Helical" evidence="8">
    <location>
        <begin position="194"/>
        <end position="212"/>
    </location>
</feature>
<keyword evidence="7 8" id="KW-0472">Membrane</keyword>
<dbReference type="Pfam" id="PF03845">
    <property type="entry name" value="Spore_permease"/>
    <property type="match status" value="1"/>
</dbReference>
<protein>
    <submittedName>
        <fullName evidence="9">Spore germination protein KB</fullName>
    </submittedName>
</protein>
<organism evidence="9 10">
    <name type="scientific">Paenibacillus aquistagni</name>
    <dbReference type="NCBI Taxonomy" id="1852522"/>
    <lineage>
        <taxon>Bacteria</taxon>
        <taxon>Bacillati</taxon>
        <taxon>Bacillota</taxon>
        <taxon>Bacilli</taxon>
        <taxon>Bacillales</taxon>
        <taxon>Paenibacillaceae</taxon>
        <taxon>Paenibacillus</taxon>
    </lineage>
</organism>
<keyword evidence="5 8" id="KW-0812">Transmembrane</keyword>
<gene>
    <name evidence="9" type="ORF">SAMN06295960_1332</name>
</gene>
<feature type="transmembrane region" description="Helical" evidence="8">
    <location>
        <begin position="119"/>
        <end position="140"/>
    </location>
</feature>
<evidence type="ECO:0000256" key="2">
    <source>
        <dbReference type="ARBA" id="ARBA00007998"/>
    </source>
</evidence>
<proteinExistence type="inferred from homology"/>
<evidence type="ECO:0000256" key="1">
    <source>
        <dbReference type="ARBA" id="ARBA00004141"/>
    </source>
</evidence>
<dbReference type="Proteomes" id="UP000193834">
    <property type="component" value="Unassembled WGS sequence"/>
</dbReference>
<feature type="transmembrane region" description="Helical" evidence="8">
    <location>
        <begin position="20"/>
        <end position="39"/>
    </location>
</feature>
<dbReference type="AlphaFoldDB" id="A0A1X7J9M8"/>
<dbReference type="EMBL" id="FXAZ01000001">
    <property type="protein sequence ID" value="SMG23678.1"/>
    <property type="molecule type" value="Genomic_DNA"/>
</dbReference>
<evidence type="ECO:0000256" key="4">
    <source>
        <dbReference type="ARBA" id="ARBA00022544"/>
    </source>
</evidence>
<dbReference type="NCBIfam" id="TIGR00912">
    <property type="entry name" value="2A0309"/>
    <property type="match status" value="1"/>
</dbReference>
<feature type="transmembrane region" description="Helical" evidence="8">
    <location>
        <begin position="278"/>
        <end position="302"/>
    </location>
</feature>
<reference evidence="9 10" key="1">
    <citation type="submission" date="2017-04" db="EMBL/GenBank/DDBJ databases">
        <authorList>
            <person name="Afonso C.L."/>
            <person name="Miller P.J."/>
            <person name="Scott M.A."/>
            <person name="Spackman E."/>
            <person name="Goraichik I."/>
            <person name="Dimitrov K.M."/>
            <person name="Suarez D.L."/>
            <person name="Swayne D.E."/>
        </authorList>
    </citation>
    <scope>NUCLEOTIDE SEQUENCE [LARGE SCALE GENOMIC DNA]</scope>
    <source>
        <strain evidence="9 10">11</strain>
    </source>
</reference>
<dbReference type="STRING" id="1852522.SAMN06295960_1332"/>
<sequence length="379" mass="42492">MNNDNGEIKLEKAKISVHQLYVLVVFYVVVSAIIIAYGVENKQDAWISTLVGTLGGILLFLMNVKIYSYFPGHSFGEVIQFIFGKWLGKLVTILYMIYFMYLSAFVLRDFSELVRVFAYQNTPMLVISSFMLVAILYTVYKGIEVIARVGEILFTILSIVAIVGVTLLVSSGNVDVHNLLPVLEEGWIPILKSGYHSSVFPFGELIAFMMVYPYLASLKGIKKAAITGIIVGGFIIAFVMVLNITIIGVDLFTRTEYPLLSTFQLVEGKAFLERMDSLFMITSVLGGFFRISILFYATVMCATSIFNVRNYRTLVIPMGIVILFGSVNLAGNFIEFTVNGMFAFTYYVQPPMLLVIPFLLLVVGWFRTRNQSRTNTNST</sequence>
<keyword evidence="3" id="KW-0813">Transport</keyword>
<accession>A0A1X7J9M8</accession>
<evidence type="ECO:0000256" key="3">
    <source>
        <dbReference type="ARBA" id="ARBA00022448"/>
    </source>
</evidence>
<keyword evidence="6 8" id="KW-1133">Transmembrane helix</keyword>
<evidence type="ECO:0000256" key="7">
    <source>
        <dbReference type="ARBA" id="ARBA00023136"/>
    </source>
</evidence>
<evidence type="ECO:0000313" key="9">
    <source>
        <dbReference type="EMBL" id="SMG23678.1"/>
    </source>
</evidence>
<evidence type="ECO:0000256" key="5">
    <source>
        <dbReference type="ARBA" id="ARBA00022692"/>
    </source>
</evidence>
<feature type="transmembrane region" description="Helical" evidence="8">
    <location>
        <begin position="152"/>
        <end position="174"/>
    </location>
</feature>
<feature type="transmembrane region" description="Helical" evidence="8">
    <location>
        <begin position="45"/>
        <end position="66"/>
    </location>
</feature>
<feature type="transmembrane region" description="Helical" evidence="8">
    <location>
        <begin position="86"/>
        <end position="107"/>
    </location>
</feature>
<evidence type="ECO:0000256" key="8">
    <source>
        <dbReference type="SAM" id="Phobius"/>
    </source>
</evidence>
<comment type="similarity">
    <text evidence="2">Belongs to the amino acid-polyamine-organocation (APC) superfamily. Spore germination protein (SGP) (TC 2.A.3.9) family.</text>
</comment>
<dbReference type="PANTHER" id="PTHR34975:SF2">
    <property type="entry name" value="SPORE GERMINATION PROTEIN A2"/>
    <property type="match status" value="1"/>
</dbReference>
<keyword evidence="4" id="KW-0309">Germination</keyword>
<dbReference type="RefSeq" id="WP_217809680.1">
    <property type="nucleotide sequence ID" value="NZ_FXAZ01000001.1"/>
</dbReference>
<feature type="transmembrane region" description="Helical" evidence="8">
    <location>
        <begin position="224"/>
        <end position="249"/>
    </location>
</feature>
<dbReference type="PANTHER" id="PTHR34975">
    <property type="entry name" value="SPORE GERMINATION PROTEIN A2"/>
    <property type="match status" value="1"/>
</dbReference>
<feature type="transmembrane region" description="Helical" evidence="8">
    <location>
        <begin position="314"/>
        <end position="334"/>
    </location>
</feature>
<evidence type="ECO:0000256" key="6">
    <source>
        <dbReference type="ARBA" id="ARBA00022989"/>
    </source>
</evidence>
<dbReference type="GO" id="GO:0009847">
    <property type="term" value="P:spore germination"/>
    <property type="evidence" value="ECO:0007669"/>
    <property type="project" value="InterPro"/>
</dbReference>